<protein>
    <submittedName>
        <fullName evidence="1">Uncharacterized protein</fullName>
    </submittedName>
</protein>
<evidence type="ECO:0000313" key="1">
    <source>
        <dbReference type="EMBL" id="PKE57653.1"/>
    </source>
</evidence>
<keyword evidence="2" id="KW-1185">Reference proteome</keyword>
<reference evidence="1" key="1">
    <citation type="submission" date="2017-12" db="EMBL/GenBank/DDBJ databases">
        <title>Genomics of Macrococcus caseolyticus.</title>
        <authorList>
            <person name="MacFadyen A.C."/>
            <person name="Paterson G.K."/>
        </authorList>
    </citation>
    <scope>NUCLEOTIDE SEQUENCE</scope>
    <source>
        <strain evidence="1">5459_5_49</strain>
    </source>
</reference>
<name>A0ACC9MVY3_9STAP</name>
<evidence type="ECO:0000313" key="2">
    <source>
        <dbReference type="Proteomes" id="UP000233606"/>
    </source>
</evidence>
<comment type="caution">
    <text evidence="1">The sequence shown here is derived from an EMBL/GenBank/DDBJ whole genome shotgun (WGS) entry which is preliminary data.</text>
</comment>
<organism evidence="1 2">
    <name type="scientific">Macrococcoides caseolyticum</name>
    <dbReference type="NCBI Taxonomy" id="69966"/>
    <lineage>
        <taxon>Bacteria</taxon>
        <taxon>Bacillati</taxon>
        <taxon>Bacillota</taxon>
        <taxon>Bacilli</taxon>
        <taxon>Bacillales</taxon>
        <taxon>Staphylococcaceae</taxon>
        <taxon>Macrococcoides</taxon>
    </lineage>
</organism>
<dbReference type="Proteomes" id="UP000233606">
    <property type="component" value="Unassembled WGS sequence"/>
</dbReference>
<sequence length="238" mass="27995">MKFGELLRKIRTEYDLSINKLGHYANVTPTYISRLENQHDKLPSEDMINKIIIGLGKYKMEKGEKIDPVGLLEYFYKASNMPKSDKSLDELALILLNAYTLELNTALGYVSKLENIIYENRLMLPKGKTKGEVLDDPVFDLTWLLTQNRFELFYGRDYLLNDDHQADDERRFYYNTINDEDKNIINALIKAYISAKYSKIKEPREYFADKFAYYYKELNKSVSKLSNTLKEKPFNKED</sequence>
<proteinExistence type="predicted"/>
<accession>A0ACC9MVY3</accession>
<dbReference type="EMBL" id="PIWU01000001">
    <property type="protein sequence ID" value="PKE57653.1"/>
    <property type="molecule type" value="Genomic_DNA"/>
</dbReference>
<gene>
    <name evidence="1" type="ORF">CW682_00880</name>
</gene>